<dbReference type="AlphaFoldDB" id="A0A9D1MZM8"/>
<dbReference type="GO" id="GO:0030288">
    <property type="term" value="C:outer membrane-bounded periplasmic space"/>
    <property type="evidence" value="ECO:0007669"/>
    <property type="project" value="TreeGrafter"/>
</dbReference>
<dbReference type="SUPFAM" id="SSF53187">
    <property type="entry name" value="Zn-dependent exopeptidases"/>
    <property type="match status" value="1"/>
</dbReference>
<dbReference type="InterPro" id="IPR050695">
    <property type="entry name" value="N-acetylmuramoyl_amidase_3"/>
</dbReference>
<gene>
    <name evidence="3" type="ORF">IAD26_02555</name>
</gene>
<dbReference type="Pfam" id="PF11741">
    <property type="entry name" value="AMIN"/>
    <property type="match status" value="1"/>
</dbReference>
<dbReference type="GO" id="GO:0009253">
    <property type="term" value="P:peptidoglycan catabolic process"/>
    <property type="evidence" value="ECO:0007669"/>
    <property type="project" value="InterPro"/>
</dbReference>
<comment type="caution">
    <text evidence="3">The sequence shown here is derived from an EMBL/GenBank/DDBJ whole genome shotgun (WGS) entry which is preliminary data.</text>
</comment>
<protein>
    <submittedName>
        <fullName evidence="3">N-acetylmuramoyl-L-alanine amidase</fullName>
    </submittedName>
</protein>
<evidence type="ECO:0000259" key="2">
    <source>
        <dbReference type="SMART" id="SM00646"/>
    </source>
</evidence>
<evidence type="ECO:0000256" key="1">
    <source>
        <dbReference type="ARBA" id="ARBA00022801"/>
    </source>
</evidence>
<dbReference type="GO" id="GO:0008745">
    <property type="term" value="F:N-acetylmuramoyl-L-alanine amidase activity"/>
    <property type="evidence" value="ECO:0007669"/>
    <property type="project" value="InterPro"/>
</dbReference>
<accession>A0A9D1MZM8</accession>
<dbReference type="Gene3D" id="2.60.40.3500">
    <property type="match status" value="2"/>
</dbReference>
<name>A0A9D1MZM8_9CLOT</name>
<evidence type="ECO:0000313" key="3">
    <source>
        <dbReference type="EMBL" id="HIU91996.1"/>
    </source>
</evidence>
<organism evidence="3 4">
    <name type="scientific">Candidatus Limenecus avicola</name>
    <dbReference type="NCBI Taxonomy" id="2840847"/>
    <lineage>
        <taxon>Bacteria</taxon>
        <taxon>Bacillati</taxon>
        <taxon>Bacillota</taxon>
        <taxon>Clostridia</taxon>
        <taxon>Eubacteriales</taxon>
        <taxon>Clostridiaceae</taxon>
        <taxon>Clostridiaceae incertae sedis</taxon>
        <taxon>Candidatus Limenecus</taxon>
    </lineage>
</organism>
<dbReference type="InterPro" id="IPR021731">
    <property type="entry name" value="AMIN_dom"/>
</dbReference>
<dbReference type="PANTHER" id="PTHR30404:SF0">
    <property type="entry name" value="N-ACETYLMURAMOYL-L-ALANINE AMIDASE AMIC"/>
    <property type="match status" value="1"/>
</dbReference>
<feature type="domain" description="MurNAc-LAA" evidence="2">
    <location>
        <begin position="512"/>
        <end position="620"/>
    </location>
</feature>
<dbReference type="Pfam" id="PF01520">
    <property type="entry name" value="Amidase_3"/>
    <property type="match status" value="1"/>
</dbReference>
<sequence>MLKKIILIFFIFILNLFSLVQAEEALKINSINFDNSDNIIFLGSSSKVMYINVKSMKLSNPDRISFDIDNAVLTKPNSSWTFKNSDIKQVKLSQFTTDPDVVRMVITYDKGFNVNKLKLYRIDNNLVFVYNKKLFAQSNLRSVYSDAKSKQNYYEYTLISQDVKTSATAADTSNYVRSPEAVEIQKAFNSKGELVKKDPVQITVSKPHEQKLKSNFHVNKIDVKRGNALIRGIGSIAVENPFIVANPTRLVFDMPNTYVAPEIRNKEYVLSEKETIKIGQFEPTKARIVVTSEDAEKFRPIYSYDSQSIFLAHDDRILGMKLYDRTSSTYSYAAKKINDTTDVLQFVFTEPIIHSIKKFSNKVEINLYNSSGFDHAAYRRNLNSDVLSKLRTEALPGCGIKVIIPIQKTTELDYQQSFDNKQLRLTIVTPKEETIKQSKPAPAIIARNPNVKTIVIDAGHGGSDVGATREGIYEKDITLDMSKRLAAILKKKGFNVLMVRSSDEYVSLQDRVTFTEENKGDLFVSIHVNSSVTPEGNGLETHYYTPQSYEFAQIVHKEFAAAIDSKDRGLFKSKFYVINHTTCPSILVETGFISNPEERKALMTAERKQKTAEAVAKGILKYLGKD</sequence>
<dbReference type="Gene3D" id="3.40.630.40">
    <property type="entry name" value="Zn-dependent exopeptidases"/>
    <property type="match status" value="1"/>
</dbReference>
<proteinExistence type="predicted"/>
<evidence type="ECO:0000313" key="4">
    <source>
        <dbReference type="Proteomes" id="UP000886748"/>
    </source>
</evidence>
<reference evidence="3" key="2">
    <citation type="journal article" date="2021" name="PeerJ">
        <title>Extensive microbial diversity within the chicken gut microbiome revealed by metagenomics and culture.</title>
        <authorList>
            <person name="Gilroy R."/>
            <person name="Ravi A."/>
            <person name="Getino M."/>
            <person name="Pursley I."/>
            <person name="Horton D.L."/>
            <person name="Alikhan N.F."/>
            <person name="Baker D."/>
            <person name="Gharbi K."/>
            <person name="Hall N."/>
            <person name="Watson M."/>
            <person name="Adriaenssens E.M."/>
            <person name="Foster-Nyarko E."/>
            <person name="Jarju S."/>
            <person name="Secka A."/>
            <person name="Antonio M."/>
            <person name="Oren A."/>
            <person name="Chaudhuri R.R."/>
            <person name="La Ragione R."/>
            <person name="Hildebrand F."/>
            <person name="Pallen M.J."/>
        </authorList>
    </citation>
    <scope>NUCLEOTIDE SEQUENCE</scope>
    <source>
        <strain evidence="3">CHK154-7741</strain>
    </source>
</reference>
<keyword evidence="1" id="KW-0378">Hydrolase</keyword>
<dbReference type="Proteomes" id="UP000886748">
    <property type="component" value="Unassembled WGS sequence"/>
</dbReference>
<dbReference type="PANTHER" id="PTHR30404">
    <property type="entry name" value="N-ACETYLMURAMOYL-L-ALANINE AMIDASE"/>
    <property type="match status" value="1"/>
</dbReference>
<dbReference type="InterPro" id="IPR002508">
    <property type="entry name" value="MurNAc-LAA_cat"/>
</dbReference>
<dbReference type="EMBL" id="DVOD01000018">
    <property type="protein sequence ID" value="HIU91996.1"/>
    <property type="molecule type" value="Genomic_DNA"/>
</dbReference>
<dbReference type="SMART" id="SM00646">
    <property type="entry name" value="Ami_3"/>
    <property type="match status" value="1"/>
</dbReference>
<reference evidence="3" key="1">
    <citation type="submission" date="2020-10" db="EMBL/GenBank/DDBJ databases">
        <authorList>
            <person name="Gilroy R."/>
        </authorList>
    </citation>
    <scope>NUCLEOTIDE SEQUENCE</scope>
    <source>
        <strain evidence="3">CHK154-7741</strain>
    </source>
</reference>
<dbReference type="CDD" id="cd02696">
    <property type="entry name" value="MurNAc-LAA"/>
    <property type="match status" value="1"/>
</dbReference>